<organism evidence="1 2">
    <name type="scientific">Nannocystis exedens</name>
    <dbReference type="NCBI Taxonomy" id="54"/>
    <lineage>
        <taxon>Bacteria</taxon>
        <taxon>Pseudomonadati</taxon>
        <taxon>Myxococcota</taxon>
        <taxon>Polyangia</taxon>
        <taxon>Nannocystales</taxon>
        <taxon>Nannocystaceae</taxon>
        <taxon>Nannocystis</taxon>
    </lineage>
</organism>
<evidence type="ECO:0000313" key="1">
    <source>
        <dbReference type="EMBL" id="SFF24974.1"/>
    </source>
</evidence>
<keyword evidence="2" id="KW-1185">Reference proteome</keyword>
<proteinExistence type="predicted"/>
<dbReference type="RefSeq" id="WP_170136248.1">
    <property type="nucleotide sequence ID" value="NZ_FOMX01000038.1"/>
</dbReference>
<dbReference type="EMBL" id="FOMX01000038">
    <property type="protein sequence ID" value="SFF24974.1"/>
    <property type="molecule type" value="Genomic_DNA"/>
</dbReference>
<dbReference type="AlphaFoldDB" id="A0A1I2H411"/>
<sequence length="206" mass="21725">MHHTALVLSLTLAAAPGAAESAPELLPPVVAEELSATLLAPVVLEDVRADVADSELEIRFYLPEVGAVSMTVRADDAGAGVGLVKVEDAIVTEVDFVDGAVVSQASHFATLSTEHALAVVASLLQVWHDNAVTDALADDRGLKCWWAGLAVAEAARRSSRRSTRPLAARRPARRPDRLPLSDDRLVARLVLSSRRSGSSAVIPCPT</sequence>
<reference evidence="2" key="1">
    <citation type="submission" date="2016-10" db="EMBL/GenBank/DDBJ databases">
        <authorList>
            <person name="Varghese N."/>
            <person name="Submissions S."/>
        </authorList>
    </citation>
    <scope>NUCLEOTIDE SEQUENCE [LARGE SCALE GENOMIC DNA]</scope>
    <source>
        <strain evidence="2">ATCC 25963</strain>
    </source>
</reference>
<dbReference type="Proteomes" id="UP000199400">
    <property type="component" value="Unassembled WGS sequence"/>
</dbReference>
<gene>
    <name evidence="1" type="ORF">SAMN02745121_07730</name>
</gene>
<name>A0A1I2H411_9BACT</name>
<dbReference type="STRING" id="54.SAMN02745121_07730"/>
<accession>A0A1I2H411</accession>
<evidence type="ECO:0000313" key="2">
    <source>
        <dbReference type="Proteomes" id="UP000199400"/>
    </source>
</evidence>
<protein>
    <submittedName>
        <fullName evidence="1">Uncharacterized protein</fullName>
    </submittedName>
</protein>